<name>A0A842AEN7_9LIST</name>
<dbReference type="Proteomes" id="UP000574104">
    <property type="component" value="Unassembled WGS sequence"/>
</dbReference>
<dbReference type="RefSeq" id="WP_185434229.1">
    <property type="nucleotide sequence ID" value="NZ_JAARSH010000002.1"/>
</dbReference>
<evidence type="ECO:0000313" key="2">
    <source>
        <dbReference type="Proteomes" id="UP000574104"/>
    </source>
</evidence>
<dbReference type="EMBL" id="JAARSH010000002">
    <property type="protein sequence ID" value="MBC1615334.1"/>
    <property type="molecule type" value="Genomic_DNA"/>
</dbReference>
<gene>
    <name evidence="1" type="ORF">HB904_03995</name>
</gene>
<comment type="caution">
    <text evidence="1">The sequence shown here is derived from an EMBL/GenBank/DDBJ whole genome shotgun (WGS) entry which is preliminary data.</text>
</comment>
<proteinExistence type="predicted"/>
<evidence type="ECO:0000313" key="1">
    <source>
        <dbReference type="EMBL" id="MBC1615334.1"/>
    </source>
</evidence>
<protein>
    <submittedName>
        <fullName evidence="1">Uncharacterized protein</fullName>
    </submittedName>
</protein>
<reference evidence="1 2" key="1">
    <citation type="submission" date="2020-03" db="EMBL/GenBank/DDBJ databases">
        <title>Soil Listeria distribution.</title>
        <authorList>
            <person name="Liao J."/>
            <person name="Wiedmann M."/>
        </authorList>
    </citation>
    <scope>NUCLEOTIDE SEQUENCE [LARGE SCALE GENOMIC DNA]</scope>
    <source>
        <strain evidence="1 2">FSL L7-1299</strain>
    </source>
</reference>
<dbReference type="AlphaFoldDB" id="A0A842AEN7"/>
<sequence>MKLITTVIYDNGITSTYESDYMSELVTGLDDAIATVRGVYTDGVAGCISLPTTNKESGTIINIAKTVSVTFELKEVIAERYPGMYR</sequence>
<accession>A0A842AEN7</accession>
<organism evidence="1 2">
    <name type="scientific">Listeria booriae</name>
    <dbReference type="NCBI Taxonomy" id="1552123"/>
    <lineage>
        <taxon>Bacteria</taxon>
        <taxon>Bacillati</taxon>
        <taxon>Bacillota</taxon>
        <taxon>Bacilli</taxon>
        <taxon>Bacillales</taxon>
        <taxon>Listeriaceae</taxon>
        <taxon>Listeria</taxon>
    </lineage>
</organism>